<feature type="region of interest" description="Disordered" evidence="1">
    <location>
        <begin position="1"/>
        <end position="100"/>
    </location>
</feature>
<dbReference type="Proteomes" id="UP001196413">
    <property type="component" value="Unassembled WGS sequence"/>
</dbReference>
<dbReference type="AlphaFoldDB" id="A0AAD5WJD7"/>
<sequence>MTKKTDVTSGGGESKLQATATTVLPIPSRHPVRSRSSANRGEDAPPLQPRPSGNSSRQQVTVPLPFSFDIRRLRHSGSQANNEVVPEEAGPSTSPPRNEGRLAEVIAEGRADAMRSEEDAAEKAVRWRMACRWQAEHLADARRSEEDVAEKAPRWQMVCRWQAKRIVSCRGETSKRAVKPYYCKKKCPYR</sequence>
<comment type="caution">
    <text evidence="2">The sequence shown here is derived from an EMBL/GenBank/DDBJ whole genome shotgun (WGS) entry which is preliminary data.</text>
</comment>
<dbReference type="EMBL" id="JAHQIW010007072">
    <property type="protein sequence ID" value="KAJ1371960.1"/>
    <property type="molecule type" value="Genomic_DNA"/>
</dbReference>
<accession>A0AAD5WJD7</accession>
<proteinExistence type="predicted"/>
<evidence type="ECO:0000313" key="2">
    <source>
        <dbReference type="EMBL" id="KAJ1371960.1"/>
    </source>
</evidence>
<reference evidence="2" key="1">
    <citation type="submission" date="2021-06" db="EMBL/GenBank/DDBJ databases">
        <title>Parelaphostrongylus tenuis whole genome reference sequence.</title>
        <authorList>
            <person name="Garwood T.J."/>
            <person name="Larsen P.A."/>
            <person name="Fountain-Jones N.M."/>
            <person name="Garbe J.R."/>
            <person name="Macchietto M.G."/>
            <person name="Kania S.A."/>
            <person name="Gerhold R.W."/>
            <person name="Richards J.E."/>
            <person name="Wolf T.M."/>
        </authorList>
    </citation>
    <scope>NUCLEOTIDE SEQUENCE</scope>
    <source>
        <strain evidence="2">MNPRO001-30</strain>
        <tissue evidence="2">Meninges</tissue>
    </source>
</reference>
<keyword evidence="3" id="KW-1185">Reference proteome</keyword>
<gene>
    <name evidence="2" type="ORF">KIN20_034008</name>
</gene>
<evidence type="ECO:0000313" key="3">
    <source>
        <dbReference type="Proteomes" id="UP001196413"/>
    </source>
</evidence>
<protein>
    <submittedName>
        <fullName evidence="2">Uncharacterized protein</fullName>
    </submittedName>
</protein>
<organism evidence="2 3">
    <name type="scientific">Parelaphostrongylus tenuis</name>
    <name type="common">Meningeal worm</name>
    <dbReference type="NCBI Taxonomy" id="148309"/>
    <lineage>
        <taxon>Eukaryota</taxon>
        <taxon>Metazoa</taxon>
        <taxon>Ecdysozoa</taxon>
        <taxon>Nematoda</taxon>
        <taxon>Chromadorea</taxon>
        <taxon>Rhabditida</taxon>
        <taxon>Rhabditina</taxon>
        <taxon>Rhabditomorpha</taxon>
        <taxon>Strongyloidea</taxon>
        <taxon>Metastrongylidae</taxon>
        <taxon>Parelaphostrongylus</taxon>
    </lineage>
</organism>
<feature type="compositionally biased region" description="Polar residues" evidence="1">
    <location>
        <begin position="51"/>
        <end position="61"/>
    </location>
</feature>
<evidence type="ECO:0000256" key="1">
    <source>
        <dbReference type="SAM" id="MobiDB-lite"/>
    </source>
</evidence>
<name>A0AAD5WJD7_PARTN</name>